<evidence type="ECO:0000313" key="2">
    <source>
        <dbReference type="EMBL" id="OGC56116.1"/>
    </source>
</evidence>
<dbReference type="AlphaFoldDB" id="A0A1F4VFR9"/>
<dbReference type="Proteomes" id="UP000179005">
    <property type="component" value="Unassembled WGS sequence"/>
</dbReference>
<keyword evidence="1" id="KW-1133">Transmembrane helix</keyword>
<feature type="transmembrane region" description="Helical" evidence="1">
    <location>
        <begin position="12"/>
        <end position="33"/>
    </location>
</feature>
<gene>
    <name evidence="2" type="ORF">A2797_02015</name>
</gene>
<proteinExistence type="predicted"/>
<accession>A0A1F4VFR9</accession>
<evidence type="ECO:0000313" key="3">
    <source>
        <dbReference type="Proteomes" id="UP000179005"/>
    </source>
</evidence>
<keyword evidence="1" id="KW-0812">Transmembrane</keyword>
<dbReference type="EMBL" id="MEVC01000003">
    <property type="protein sequence ID" value="OGC56116.1"/>
    <property type="molecule type" value="Genomic_DNA"/>
</dbReference>
<evidence type="ECO:0008006" key="4">
    <source>
        <dbReference type="Google" id="ProtNLM"/>
    </source>
</evidence>
<evidence type="ECO:0000256" key="1">
    <source>
        <dbReference type="SAM" id="Phobius"/>
    </source>
</evidence>
<organism evidence="2 3">
    <name type="scientific">candidate division WWE3 bacterium RIFCSPHIGHO2_01_FULL_48_15</name>
    <dbReference type="NCBI Taxonomy" id="1802619"/>
    <lineage>
        <taxon>Bacteria</taxon>
        <taxon>Katanobacteria</taxon>
    </lineage>
</organism>
<keyword evidence="1" id="KW-0472">Membrane</keyword>
<dbReference type="STRING" id="1802619.A2797_02015"/>
<name>A0A1F4VFR9_UNCKA</name>
<comment type="caution">
    <text evidence="2">The sequence shown here is derived from an EMBL/GenBank/DDBJ whole genome shotgun (WGS) entry which is preliminary data.</text>
</comment>
<sequence>MKKGFTLIELLIYFGLVAAILTAMVLITLDIILGNVKSSVEQEVLENIRYASYRIQFEIRNADSIDGSSSSFGINLATDSNKKVSFSAPAPYDPLEFRVKEGGKLQIRSLGEIEEGEEDDDLEWKSLTSSSVEVTNLTFTNLSDGSSESIRFVLIIKYKNPTGVSQWEKEITFEGGAQLR</sequence>
<protein>
    <recommendedName>
        <fullName evidence="4">Prepilin-type N-terminal cleavage/methylation domain-containing protein</fullName>
    </recommendedName>
</protein>
<reference evidence="2 3" key="1">
    <citation type="journal article" date="2016" name="Nat. Commun.">
        <title>Thousands of microbial genomes shed light on interconnected biogeochemical processes in an aquifer system.</title>
        <authorList>
            <person name="Anantharaman K."/>
            <person name="Brown C.T."/>
            <person name="Hug L.A."/>
            <person name="Sharon I."/>
            <person name="Castelle C.J."/>
            <person name="Probst A.J."/>
            <person name="Thomas B.C."/>
            <person name="Singh A."/>
            <person name="Wilkins M.J."/>
            <person name="Karaoz U."/>
            <person name="Brodie E.L."/>
            <person name="Williams K.H."/>
            <person name="Hubbard S.S."/>
            <person name="Banfield J.F."/>
        </authorList>
    </citation>
    <scope>NUCLEOTIDE SEQUENCE [LARGE SCALE GENOMIC DNA]</scope>
</reference>